<keyword evidence="5 8" id="KW-1133">Transmembrane helix</keyword>
<evidence type="ECO:0000256" key="8">
    <source>
        <dbReference type="SAM" id="Phobius"/>
    </source>
</evidence>
<keyword evidence="3" id="KW-1003">Cell membrane</keyword>
<feature type="transmembrane region" description="Helical" evidence="8">
    <location>
        <begin position="15"/>
        <end position="36"/>
    </location>
</feature>
<evidence type="ECO:0000256" key="1">
    <source>
        <dbReference type="ARBA" id="ARBA00004162"/>
    </source>
</evidence>
<keyword evidence="10" id="KW-1185">Reference proteome</keyword>
<protein>
    <submittedName>
        <fullName evidence="9">Biopolymer transporter ExbD</fullName>
    </submittedName>
</protein>
<dbReference type="GO" id="GO:0022857">
    <property type="term" value="F:transmembrane transporter activity"/>
    <property type="evidence" value="ECO:0007669"/>
    <property type="project" value="InterPro"/>
</dbReference>
<gene>
    <name evidence="9" type="ORF">GR167_19580</name>
</gene>
<comment type="caution">
    <text evidence="9">The sequence shown here is derived from an EMBL/GenBank/DDBJ whole genome shotgun (WGS) entry which is preliminary data.</text>
</comment>
<dbReference type="EMBL" id="WWEN01000012">
    <property type="protein sequence ID" value="MYM57527.1"/>
    <property type="molecule type" value="Genomic_DNA"/>
</dbReference>
<evidence type="ECO:0000256" key="7">
    <source>
        <dbReference type="RuleBase" id="RU003879"/>
    </source>
</evidence>
<evidence type="ECO:0000256" key="2">
    <source>
        <dbReference type="ARBA" id="ARBA00005811"/>
    </source>
</evidence>
<keyword evidence="4 7" id="KW-0812">Transmembrane</keyword>
<organism evidence="9 10">
    <name type="scientific">Thalassovita mangrovi</name>
    <dbReference type="NCBI Taxonomy" id="2692236"/>
    <lineage>
        <taxon>Bacteria</taxon>
        <taxon>Pseudomonadati</taxon>
        <taxon>Pseudomonadota</taxon>
        <taxon>Alphaproteobacteria</taxon>
        <taxon>Rhodobacterales</taxon>
        <taxon>Roseobacteraceae</taxon>
        <taxon>Thalassovita</taxon>
    </lineage>
</organism>
<dbReference type="Pfam" id="PF02472">
    <property type="entry name" value="ExbD"/>
    <property type="match status" value="1"/>
</dbReference>
<evidence type="ECO:0000313" key="9">
    <source>
        <dbReference type="EMBL" id="MYM57527.1"/>
    </source>
</evidence>
<dbReference type="RefSeq" id="WP_160975431.1">
    <property type="nucleotide sequence ID" value="NZ_WWEN01000012.1"/>
</dbReference>
<dbReference type="InterPro" id="IPR003400">
    <property type="entry name" value="ExbD"/>
</dbReference>
<dbReference type="GO" id="GO:0015031">
    <property type="term" value="P:protein transport"/>
    <property type="evidence" value="ECO:0007669"/>
    <property type="project" value="UniProtKB-KW"/>
</dbReference>
<keyword evidence="7" id="KW-0813">Transport</keyword>
<dbReference type="PANTHER" id="PTHR30558">
    <property type="entry name" value="EXBD MEMBRANE COMPONENT OF PMF-DRIVEN MACROMOLECULE IMPORT SYSTEM"/>
    <property type="match status" value="1"/>
</dbReference>
<dbReference type="AlphaFoldDB" id="A0A6L8LNB2"/>
<dbReference type="Proteomes" id="UP000479043">
    <property type="component" value="Unassembled WGS sequence"/>
</dbReference>
<dbReference type="GO" id="GO:0005886">
    <property type="term" value="C:plasma membrane"/>
    <property type="evidence" value="ECO:0007669"/>
    <property type="project" value="UniProtKB-SubCell"/>
</dbReference>
<keyword evidence="7" id="KW-0653">Protein transport</keyword>
<sequence>MDISGQRRRKREENVIPMINVVFLLLIFFLMTAQIAPPEPFEVAPPASSSVSPAEGTFTLYVSAEGEVGFRDALGEDAALEALEQAVRESCAGGLCDDPESRPVVIIRADGQLDATRLPALLRQLAARDMTRIQLATRESIEAEQ</sequence>
<keyword evidence="6 8" id="KW-0472">Membrane</keyword>
<accession>A0A6L8LNB2</accession>
<evidence type="ECO:0000256" key="3">
    <source>
        <dbReference type="ARBA" id="ARBA00022475"/>
    </source>
</evidence>
<evidence type="ECO:0000313" key="10">
    <source>
        <dbReference type="Proteomes" id="UP000479043"/>
    </source>
</evidence>
<name>A0A6L8LNB2_9RHOB</name>
<dbReference type="PANTHER" id="PTHR30558:SF3">
    <property type="entry name" value="BIOPOLYMER TRANSPORT PROTEIN EXBD-RELATED"/>
    <property type="match status" value="1"/>
</dbReference>
<comment type="similarity">
    <text evidence="2 7">Belongs to the ExbD/TolR family.</text>
</comment>
<evidence type="ECO:0000256" key="6">
    <source>
        <dbReference type="ARBA" id="ARBA00023136"/>
    </source>
</evidence>
<comment type="subcellular location">
    <subcellularLocation>
        <location evidence="1">Cell membrane</location>
        <topology evidence="1">Single-pass membrane protein</topology>
    </subcellularLocation>
    <subcellularLocation>
        <location evidence="7">Cell membrane</location>
        <topology evidence="7">Single-pass type II membrane protein</topology>
    </subcellularLocation>
</comment>
<evidence type="ECO:0000256" key="5">
    <source>
        <dbReference type="ARBA" id="ARBA00022989"/>
    </source>
</evidence>
<reference evidence="9 10" key="1">
    <citation type="submission" date="2020-01" db="EMBL/GenBank/DDBJ databases">
        <authorList>
            <person name="Chen S."/>
        </authorList>
    </citation>
    <scope>NUCLEOTIDE SEQUENCE [LARGE SCALE GENOMIC DNA]</scope>
    <source>
        <strain evidence="9 10">GS-10</strain>
    </source>
</reference>
<proteinExistence type="inferred from homology"/>
<evidence type="ECO:0000256" key="4">
    <source>
        <dbReference type="ARBA" id="ARBA00022692"/>
    </source>
</evidence>